<gene>
    <name evidence="1" type="ORF">RUM4293_00379</name>
</gene>
<name>A0A0P1ELM6_9RHOB</name>
<protein>
    <submittedName>
        <fullName evidence="1">Uncharacterized protein</fullName>
    </submittedName>
</protein>
<dbReference type="AlphaFoldDB" id="A0A0P1ELM6"/>
<keyword evidence="2" id="KW-1185">Reference proteome</keyword>
<organism evidence="1 2">
    <name type="scientific">Ruegeria atlantica</name>
    <dbReference type="NCBI Taxonomy" id="81569"/>
    <lineage>
        <taxon>Bacteria</taxon>
        <taxon>Pseudomonadati</taxon>
        <taxon>Pseudomonadota</taxon>
        <taxon>Alphaproteobacteria</taxon>
        <taxon>Rhodobacterales</taxon>
        <taxon>Roseobacteraceae</taxon>
        <taxon>Ruegeria</taxon>
    </lineage>
</organism>
<proteinExistence type="predicted"/>
<dbReference type="RefSeq" id="WP_261307776.1">
    <property type="nucleotide sequence ID" value="NZ_CYPS01000008.1"/>
</dbReference>
<dbReference type="Proteomes" id="UP000050786">
    <property type="component" value="Unassembled WGS sequence"/>
</dbReference>
<evidence type="ECO:0000313" key="1">
    <source>
        <dbReference type="EMBL" id="CUH41507.1"/>
    </source>
</evidence>
<dbReference type="EMBL" id="CYPS01000008">
    <property type="protein sequence ID" value="CUH41507.1"/>
    <property type="molecule type" value="Genomic_DNA"/>
</dbReference>
<reference evidence="2" key="1">
    <citation type="submission" date="2015-09" db="EMBL/GenBank/DDBJ databases">
        <authorList>
            <person name="Rodrigo-Torres L."/>
            <person name="Arahal D.R."/>
        </authorList>
    </citation>
    <scope>NUCLEOTIDE SEQUENCE [LARGE SCALE GENOMIC DNA]</scope>
    <source>
        <strain evidence="2">CECT 4293</strain>
    </source>
</reference>
<accession>A0A0P1ELM6</accession>
<evidence type="ECO:0000313" key="2">
    <source>
        <dbReference type="Proteomes" id="UP000050786"/>
    </source>
</evidence>
<sequence>MLLLPLKSDLGDVGRILGVLVSDGAIGATPRRFTISANNLRPVSHVQVPKPSQTLETGFAEDQQNLTVPVHI</sequence>